<protein>
    <recommendedName>
        <fullName evidence="11">Anthranilate synthase component 1</fullName>
        <ecNumber evidence="11">4.1.3.27</ecNumber>
    </recommendedName>
</protein>
<dbReference type="Pfam" id="PF00425">
    <property type="entry name" value="Chorismate_bind"/>
    <property type="match status" value="1"/>
</dbReference>
<dbReference type="InParanoid" id="L0HJA8"/>
<dbReference type="RefSeq" id="WP_015286828.1">
    <property type="nucleotide sequence ID" value="NC_019943.1"/>
</dbReference>
<evidence type="ECO:0000256" key="10">
    <source>
        <dbReference type="ARBA" id="ARBA00047683"/>
    </source>
</evidence>
<dbReference type="OrthoDB" id="25514at2157"/>
<keyword evidence="9 11" id="KW-0456">Lyase</keyword>
<dbReference type="EC" id="4.1.3.27" evidence="11"/>
<dbReference type="PANTHER" id="PTHR11236:SF9">
    <property type="entry name" value="ANTHRANILATE SYNTHASE COMPONENT 1"/>
    <property type="match status" value="1"/>
</dbReference>
<evidence type="ECO:0000259" key="13">
    <source>
        <dbReference type="Pfam" id="PF04715"/>
    </source>
</evidence>
<dbReference type="NCBIfam" id="TIGR01820">
    <property type="entry name" value="TrpE-arch"/>
    <property type="match status" value="1"/>
</dbReference>
<evidence type="ECO:0000256" key="2">
    <source>
        <dbReference type="ARBA" id="ARBA00004873"/>
    </source>
</evidence>
<dbReference type="InterPro" id="IPR019999">
    <property type="entry name" value="Anth_synth_I-like"/>
</dbReference>
<dbReference type="InterPro" id="IPR010116">
    <property type="entry name" value="Anthranilate_synth_I_arc_typ"/>
</dbReference>
<dbReference type="GO" id="GO:0004049">
    <property type="term" value="F:anthranilate synthase activity"/>
    <property type="evidence" value="ECO:0007669"/>
    <property type="project" value="UniProtKB-EC"/>
</dbReference>
<evidence type="ECO:0000256" key="7">
    <source>
        <dbReference type="ARBA" id="ARBA00022842"/>
    </source>
</evidence>
<dbReference type="UniPathway" id="UPA00035">
    <property type="reaction ID" value="UER00040"/>
</dbReference>
<organism evidence="14 15">
    <name type="scientific">Methanoregula formicica (strain DSM 22288 / NBRC 105244 / SMSP)</name>
    <dbReference type="NCBI Taxonomy" id="593750"/>
    <lineage>
        <taxon>Archaea</taxon>
        <taxon>Methanobacteriati</taxon>
        <taxon>Methanobacteriota</taxon>
        <taxon>Stenosarchaea group</taxon>
        <taxon>Methanomicrobia</taxon>
        <taxon>Methanomicrobiales</taxon>
        <taxon>Methanoregulaceae</taxon>
        <taxon>Methanoregula</taxon>
    </lineage>
</organism>
<evidence type="ECO:0000256" key="3">
    <source>
        <dbReference type="ARBA" id="ARBA00009562"/>
    </source>
</evidence>
<dbReference type="PRINTS" id="PR00095">
    <property type="entry name" value="ANTSNTHASEI"/>
</dbReference>
<evidence type="ECO:0000313" key="15">
    <source>
        <dbReference type="Proteomes" id="UP000010824"/>
    </source>
</evidence>
<comment type="similarity">
    <text evidence="3 11">Belongs to the anthranilate synthase component I family.</text>
</comment>
<evidence type="ECO:0000256" key="1">
    <source>
        <dbReference type="ARBA" id="ARBA00001946"/>
    </source>
</evidence>
<evidence type="ECO:0000256" key="4">
    <source>
        <dbReference type="ARBA" id="ARBA00022605"/>
    </source>
</evidence>
<evidence type="ECO:0000313" key="14">
    <source>
        <dbReference type="EMBL" id="AGB03866.1"/>
    </source>
</evidence>
<dbReference type="NCBIfam" id="TIGR00564">
    <property type="entry name" value="trpE_most"/>
    <property type="match status" value="1"/>
</dbReference>
<reference evidence="14 15" key="2">
    <citation type="journal article" date="2014" name="Genome Announc.">
        <title>Complete Genome Sequence of Methanoregula formicica SMSPT, a Mesophilic Hydrogenotrophic Methanogen Isolated from a Methanogenic Upflow Anaerobic Sludge Blanket Reactor.</title>
        <authorList>
            <person name="Yamamoto K."/>
            <person name="Tamaki H."/>
            <person name="Cadillo-Quiroz H."/>
            <person name="Imachi H."/>
            <person name="Kyrpides N."/>
            <person name="Woyke T."/>
            <person name="Goodwin L."/>
            <person name="Zinder S.H."/>
            <person name="Kamagata Y."/>
            <person name="Liu W.T."/>
        </authorList>
    </citation>
    <scope>NUCLEOTIDE SEQUENCE [LARGE SCALE GENOMIC DNA]</scope>
    <source>
        <strain evidence="15">DSM 22288 / NBRC 105244 / SMSP</strain>
    </source>
</reference>
<evidence type="ECO:0000256" key="6">
    <source>
        <dbReference type="ARBA" id="ARBA00022822"/>
    </source>
</evidence>
<feature type="domain" description="Anthranilate synthase component I N-terminal" evidence="13">
    <location>
        <begin position="37"/>
        <end position="182"/>
    </location>
</feature>
<proteinExistence type="inferred from homology"/>
<keyword evidence="6 11" id="KW-0822">Tryptophan biosynthesis</keyword>
<keyword evidence="4 11" id="KW-0028">Amino-acid biosynthesis</keyword>
<dbReference type="STRING" id="593750.Metfor_2886"/>
<reference evidence="15" key="1">
    <citation type="submission" date="2011-12" db="EMBL/GenBank/DDBJ databases">
        <title>Complete sequence of Methanoregula formicicum SMSP.</title>
        <authorList>
            <person name="Lucas S."/>
            <person name="Han J."/>
            <person name="Lapidus A."/>
            <person name="Cheng J.-F."/>
            <person name="Goodwin L."/>
            <person name="Pitluck S."/>
            <person name="Peters L."/>
            <person name="Ovchinnikova G."/>
            <person name="Teshima H."/>
            <person name="Detter J.C."/>
            <person name="Han C."/>
            <person name="Tapia R."/>
            <person name="Land M."/>
            <person name="Hauser L."/>
            <person name="Kyrpides N."/>
            <person name="Ivanova N."/>
            <person name="Pagani I."/>
            <person name="Imachi H."/>
            <person name="Tamaki H."/>
            <person name="Sekiguchi Y."/>
            <person name="Kamagata Y."/>
            <person name="Cadillo-Quiroz H."/>
            <person name="Zinder S."/>
            <person name="Liu W.-T."/>
            <person name="Woyke T."/>
        </authorList>
    </citation>
    <scope>NUCLEOTIDE SEQUENCE [LARGE SCALE GENOMIC DNA]</scope>
    <source>
        <strain evidence="15">DSM 22288 / NBRC 105244 / SMSP</strain>
    </source>
</reference>
<dbReference type="Gene3D" id="3.60.120.10">
    <property type="entry name" value="Anthranilate synthase"/>
    <property type="match status" value="1"/>
</dbReference>
<comment type="pathway">
    <text evidence="2 11">Amino-acid biosynthesis; L-tryptophan biosynthesis; L-tryptophan from chorismate: step 1/5.</text>
</comment>
<dbReference type="Proteomes" id="UP000010824">
    <property type="component" value="Chromosome"/>
</dbReference>
<keyword evidence="5 11" id="KW-0479">Metal-binding</keyword>
<dbReference type="InterPro" id="IPR005256">
    <property type="entry name" value="Anth_synth_I_PabB"/>
</dbReference>
<dbReference type="GeneID" id="14308670"/>
<dbReference type="SUPFAM" id="SSF56322">
    <property type="entry name" value="ADC synthase"/>
    <property type="match status" value="1"/>
</dbReference>
<dbReference type="FunCoup" id="L0HJA8">
    <property type="interactions" value="131"/>
</dbReference>
<evidence type="ECO:0000256" key="9">
    <source>
        <dbReference type="ARBA" id="ARBA00023239"/>
    </source>
</evidence>
<sequence length="508" mass="56638">MTQKLILNLGLDEFITAVKTQPKPLIIPLCAELPLPDISPLVLYEGTTTGCGFLLESMEGSEKLARYSFIGIEPEMIVTVQDTVEIAGNEPFTSIAQDPDGTNPVDRIQSILSRFHYMNVKAPRFFGGMVGYFAYDCVYSLFDNVKRTTKKATGLPDSYHDARFMLTKDCIVIDHRDKRMYLFSSPFLTYDSDLRMEYEQCTRKIQALADRIAGLVPRQSGVFPPSTKVTPSSFGTSVSQQTFEQAVTDVKSHIVAGDIFQAVLSRRLDFPVPDDPFAVYAALREINPSPYMYYLDFGEEKIIGASPEMLVRVERRQVTTVPIAGTRPRGRTAEEDTRLEKELLMDKKERAEHTMLVDLARNDLGRVCRFGSVQVSEFMGIEKFSHVQHIVSTVSGTLRDNLDCYDAFKSCFPAGTVSGAPKIRAMQIIDEQEPEKRGLYAGAVGYIGFDRNLDFAIAIRTIQVINGRAYVQVGAGIVADSVPENEWKETENKAAAMIRAIERSGACS</sequence>
<keyword evidence="7 11" id="KW-0460">Magnesium</keyword>
<dbReference type="GO" id="GO:0000162">
    <property type="term" value="P:L-tryptophan biosynthetic process"/>
    <property type="evidence" value="ECO:0007669"/>
    <property type="project" value="UniProtKB-UniPathway"/>
</dbReference>
<dbReference type="InterPro" id="IPR015890">
    <property type="entry name" value="Chorismate_C"/>
</dbReference>
<feature type="domain" description="Chorismate-utilising enzyme C-terminal" evidence="12">
    <location>
        <begin position="240"/>
        <end position="493"/>
    </location>
</feature>
<comment type="subunit">
    <text evidence="11">Heterotetramer consisting of two non-identical subunits: a beta subunit (TrpG) and a large alpha subunit (TrpE).</text>
</comment>
<accession>L0HJA8</accession>
<evidence type="ECO:0000259" key="12">
    <source>
        <dbReference type="Pfam" id="PF00425"/>
    </source>
</evidence>
<dbReference type="AlphaFoldDB" id="L0HJA8"/>
<keyword evidence="8 11" id="KW-0057">Aromatic amino acid biosynthesis</keyword>
<comment type="cofactor">
    <cofactor evidence="1 11">
        <name>Mg(2+)</name>
        <dbReference type="ChEBI" id="CHEBI:18420"/>
    </cofactor>
</comment>
<dbReference type="HOGENOM" id="CLU_006493_9_3_2"/>
<evidence type="ECO:0000256" key="5">
    <source>
        <dbReference type="ARBA" id="ARBA00022723"/>
    </source>
</evidence>
<dbReference type="eggNOG" id="arCOG02014">
    <property type="taxonomic scope" value="Archaea"/>
</dbReference>
<comment type="catalytic activity">
    <reaction evidence="10 11">
        <text>chorismate + L-glutamine = anthranilate + pyruvate + L-glutamate + H(+)</text>
        <dbReference type="Rhea" id="RHEA:21732"/>
        <dbReference type="ChEBI" id="CHEBI:15361"/>
        <dbReference type="ChEBI" id="CHEBI:15378"/>
        <dbReference type="ChEBI" id="CHEBI:16567"/>
        <dbReference type="ChEBI" id="CHEBI:29748"/>
        <dbReference type="ChEBI" id="CHEBI:29985"/>
        <dbReference type="ChEBI" id="CHEBI:58359"/>
        <dbReference type="EC" id="4.1.3.27"/>
    </reaction>
</comment>
<dbReference type="EMBL" id="CP003167">
    <property type="protein sequence ID" value="AGB03866.1"/>
    <property type="molecule type" value="Genomic_DNA"/>
</dbReference>
<dbReference type="InterPro" id="IPR005801">
    <property type="entry name" value="ADC_synthase"/>
</dbReference>
<dbReference type="Pfam" id="PF04715">
    <property type="entry name" value="Anth_synt_I_N"/>
    <property type="match status" value="1"/>
</dbReference>
<evidence type="ECO:0000256" key="11">
    <source>
        <dbReference type="RuleBase" id="RU364045"/>
    </source>
</evidence>
<dbReference type="PANTHER" id="PTHR11236">
    <property type="entry name" value="AMINOBENZOATE/ANTHRANILATE SYNTHASE"/>
    <property type="match status" value="1"/>
</dbReference>
<comment type="function">
    <text evidence="11">Part of a heterotetrameric complex that catalyzes the two-step biosynthesis of anthranilate, an intermediate in the biosynthesis of L-tryptophan. In the first step, the glutamine-binding beta subunit (TrpG) of anthranilate synthase (AS) provides the glutamine amidotransferase activity which generates ammonia as a substrate that, along with chorismate, is used in the second step, catalyzed by the large alpha subunit of AS (TrpE) to produce anthranilate. In the absence of TrpG, TrpE can synthesize anthranilate directly from chorismate and high concentrations of ammonia.</text>
</comment>
<gene>
    <name evidence="11" type="primary">trpE</name>
    <name evidence="14" type="ordered locus">Metfor_2886</name>
</gene>
<evidence type="ECO:0000256" key="8">
    <source>
        <dbReference type="ARBA" id="ARBA00023141"/>
    </source>
</evidence>
<dbReference type="InterPro" id="IPR006805">
    <property type="entry name" value="Anth_synth_I_N"/>
</dbReference>
<dbReference type="GO" id="GO:0046872">
    <property type="term" value="F:metal ion binding"/>
    <property type="evidence" value="ECO:0007669"/>
    <property type="project" value="UniProtKB-KW"/>
</dbReference>
<keyword evidence="15" id="KW-1185">Reference proteome</keyword>
<dbReference type="KEGG" id="mfo:Metfor_2886"/>
<name>L0HJA8_METFS</name>